<dbReference type="EMBL" id="CP001744">
    <property type="protein sequence ID" value="ADG67940.1"/>
    <property type="molecule type" value="Genomic_DNA"/>
</dbReference>
<feature type="compositionally biased region" description="Basic and acidic residues" evidence="2">
    <location>
        <begin position="872"/>
        <end position="904"/>
    </location>
</feature>
<organism evidence="3 4">
    <name type="scientific">Planctopirus limnophila (strain ATCC 43296 / DSM 3776 / IFAM 1008 / Mu 290)</name>
    <name type="common">Planctomyces limnophilus</name>
    <dbReference type="NCBI Taxonomy" id="521674"/>
    <lineage>
        <taxon>Bacteria</taxon>
        <taxon>Pseudomonadati</taxon>
        <taxon>Planctomycetota</taxon>
        <taxon>Planctomycetia</taxon>
        <taxon>Planctomycetales</taxon>
        <taxon>Planctomycetaceae</taxon>
        <taxon>Planctopirus</taxon>
    </lineage>
</organism>
<feature type="coiled-coil region" evidence="1">
    <location>
        <begin position="405"/>
        <end position="436"/>
    </location>
</feature>
<evidence type="ECO:0000313" key="3">
    <source>
        <dbReference type="EMBL" id="ADG67940.1"/>
    </source>
</evidence>
<name>D5SMN5_PLAL2</name>
<sequence length="990" mass="110232">MAAVFSFGVRDEVGPGLAEMGQRIEQVGQTAHQTTQEQQELTRSVAAMAKQMEEAAPRQRSWAGAIAETGAAMGTTYYAAELYSAAATAQRKVSEQLTAANARQLTTWTGLRSQLDENTVRLTRWGLQTEKAAESTGKLIARTAQLTEARAKLSASLRSSSINAVRGARAASRAIGNSNTARFGRAAARVGARTAGAAGKIAGRVGVSTGALSKGAGVALKVVDKALPAALILTATIQGLGAVMARTGKTFEQSSRATDEQRRQFEALKRESADLGVSLDTLAKQKGIDLADDLAVKVESNLDRIKAGYRDLGNTATKELGRVGSAAGAIVAGLNPLPPIYERINKEATKWARYQVEGLKESERLLKEGLWGYQSLYATITEGGGEAYIAEQRRLDQMGRMTERMAKLKELTRETYNEIRQINENAEKDKKEASESKRIGELKTVSDVVGEREKLKQKVIEQTELQARLDLDSQDSSLTPEQKDKNRRAQEKLNEERIDTATYERRLSQLQSRENTLTGKDEAIETAKVNEKIDRARIANEGVLKEALIARRGMLEKELELVESRGRHEIEIAEASGATERELLGLRISSSQKVHAEKQRLIKAEWEEKSALIDQEEDRLKAQLKREGLTREETDNLSEKLREIETDRLKATIDMRQSLAKSDADFRIEQEQRVFAEESRLANVRVQASKLEIESENELSTMLRNTSVQEELKNLERVGNKRAKLAQTDELRHREEDRTAEEVFRRRLQLIQEEGNRLIKAAKDEREAAEETARLKKELTQATIDFQLSETERKLAREEELEQKAAAAREMRKQNAQNALGHAKFDAQQFIQNQDPRKVAAALAKRAGEQAGQKAVDDFNANPENQQAFRDAGTKEKARMLRQRDRERQQAIEQEERRVRRQFARGEVDPRELAAAQADVATQTLDGLKAGNQNQKDLIDSAKEQVKQTADILSTQEAMQQEIANLKAQQQAVGQNAAAQRQRAQRGSIK</sequence>
<dbReference type="eggNOG" id="ENOG502ZDCH">
    <property type="taxonomic scope" value="Bacteria"/>
</dbReference>
<dbReference type="HOGENOM" id="CLU_301653_0_0_0"/>
<dbReference type="AlphaFoldDB" id="D5SMN5"/>
<keyword evidence="1" id="KW-0175">Coiled coil</keyword>
<feature type="compositionally biased region" description="Basic and acidic residues" evidence="2">
    <location>
        <begin position="481"/>
        <end position="499"/>
    </location>
</feature>
<feature type="region of interest" description="Disordered" evidence="2">
    <location>
        <begin position="860"/>
        <end position="904"/>
    </location>
</feature>
<feature type="region of interest" description="Disordered" evidence="2">
    <location>
        <begin position="471"/>
        <end position="499"/>
    </location>
</feature>
<dbReference type="OrthoDB" id="9817887at2"/>
<dbReference type="STRING" id="521674.Plim_2113"/>
<dbReference type="RefSeq" id="WP_013110371.1">
    <property type="nucleotide sequence ID" value="NC_014148.1"/>
</dbReference>
<gene>
    <name evidence="3" type="ordered locus">Plim_2113</name>
</gene>
<keyword evidence="4" id="KW-1185">Reference proteome</keyword>
<protein>
    <submittedName>
        <fullName evidence="3">Uncharacterized protein</fullName>
    </submittedName>
</protein>
<feature type="region of interest" description="Disordered" evidence="2">
    <location>
        <begin position="968"/>
        <end position="990"/>
    </location>
</feature>
<evidence type="ECO:0000256" key="1">
    <source>
        <dbReference type="SAM" id="Coils"/>
    </source>
</evidence>
<dbReference type="KEGG" id="plm:Plim_2113"/>
<reference evidence="3 4" key="1">
    <citation type="journal article" date="2010" name="Stand. Genomic Sci.">
        <title>Complete genome sequence of Planctomyces limnophilus type strain (Mu 290).</title>
        <authorList>
            <person name="Labutti K."/>
            <person name="Sikorski J."/>
            <person name="Schneider S."/>
            <person name="Nolan M."/>
            <person name="Lucas S."/>
            <person name="Glavina Del Rio T."/>
            <person name="Tice H."/>
            <person name="Cheng J.F."/>
            <person name="Goodwin L."/>
            <person name="Pitluck S."/>
            <person name="Liolios K."/>
            <person name="Ivanova N."/>
            <person name="Mavromatis K."/>
            <person name="Mikhailova N."/>
            <person name="Pati A."/>
            <person name="Chen A."/>
            <person name="Palaniappan K."/>
            <person name="Land M."/>
            <person name="Hauser L."/>
            <person name="Chang Y.J."/>
            <person name="Jeffries C.D."/>
            <person name="Tindall B.J."/>
            <person name="Rohde M."/>
            <person name="Goker M."/>
            <person name="Woyke T."/>
            <person name="Bristow J."/>
            <person name="Eisen J.A."/>
            <person name="Markowitz V."/>
            <person name="Hugenholtz P."/>
            <person name="Kyrpides N.C."/>
            <person name="Klenk H.P."/>
            <person name="Lapidus A."/>
        </authorList>
    </citation>
    <scope>NUCLEOTIDE SEQUENCE [LARGE SCALE GENOMIC DNA]</scope>
    <source>
        <strain evidence="4">ATCC 43296 / DSM 3776 / IFAM 1008 / 290</strain>
    </source>
</reference>
<dbReference type="Proteomes" id="UP000002220">
    <property type="component" value="Chromosome"/>
</dbReference>
<evidence type="ECO:0000313" key="4">
    <source>
        <dbReference type="Proteomes" id="UP000002220"/>
    </source>
</evidence>
<evidence type="ECO:0000256" key="2">
    <source>
        <dbReference type="SAM" id="MobiDB-lite"/>
    </source>
</evidence>
<feature type="coiled-coil region" evidence="1">
    <location>
        <begin position="752"/>
        <end position="818"/>
    </location>
</feature>
<accession>D5SMN5</accession>
<proteinExistence type="predicted"/>